<dbReference type="InterPro" id="IPR053138">
    <property type="entry name" value="N-alpha-Ac-DABA_deacetylase"/>
</dbReference>
<evidence type="ECO:0000313" key="6">
    <source>
        <dbReference type="EMBL" id="MBC3440055.1"/>
    </source>
</evidence>
<keyword evidence="3" id="KW-0378">Hydrolase</keyword>
<reference evidence="6" key="1">
    <citation type="journal article" date="2020" name="Microorganisms">
        <title>Reliable Identification of Environmental Pseudomonas Isolates Using the rpoD Gene.</title>
        <authorList>
            <consortium name="The Broad Institute Genome Sequencing Platform"/>
            <person name="Girard L."/>
            <person name="Lood C."/>
            <person name="Rokni-Zadeh H."/>
            <person name="van Noort V."/>
            <person name="Lavigne R."/>
            <person name="De Mot R."/>
        </authorList>
    </citation>
    <scope>NUCLEOTIDE SEQUENCE</scope>
    <source>
        <strain evidence="6">SWRI10</strain>
    </source>
</reference>
<gene>
    <name evidence="7" type="ORF">HU737_006935</name>
    <name evidence="6" type="ORF">HU737_05120</name>
</gene>
<dbReference type="GO" id="GO:0016788">
    <property type="term" value="F:hydrolase activity, acting on ester bonds"/>
    <property type="evidence" value="ECO:0007669"/>
    <property type="project" value="InterPro"/>
</dbReference>
<organism evidence="6">
    <name type="scientific">Pseudomonas urmiensis</name>
    <dbReference type="NCBI Taxonomy" id="2745493"/>
    <lineage>
        <taxon>Bacteria</taxon>
        <taxon>Pseudomonadati</taxon>
        <taxon>Pseudomonadota</taxon>
        <taxon>Gammaproteobacteria</taxon>
        <taxon>Pseudomonadales</taxon>
        <taxon>Pseudomonadaceae</taxon>
        <taxon>Pseudomonas</taxon>
    </lineage>
</organism>
<dbReference type="Proteomes" id="UP000599879">
    <property type="component" value="Unassembled WGS sequence"/>
</dbReference>
<evidence type="ECO:0000313" key="7">
    <source>
        <dbReference type="EMBL" id="MBV4535704.1"/>
    </source>
</evidence>
<dbReference type="CDD" id="cd06250">
    <property type="entry name" value="M14_PaAOTO_like"/>
    <property type="match status" value="1"/>
</dbReference>
<comment type="cofactor">
    <cofactor evidence="1">
        <name>Zn(2+)</name>
        <dbReference type="ChEBI" id="CHEBI:29105"/>
    </cofactor>
</comment>
<dbReference type="PANTHER" id="PTHR37326:SF1">
    <property type="entry name" value="BLL3975 PROTEIN"/>
    <property type="match status" value="1"/>
</dbReference>
<keyword evidence="4" id="KW-0862">Zinc</keyword>
<feature type="domain" description="Succinylglutamate desuccinylase/Aspartoacylase catalytic" evidence="5">
    <location>
        <begin position="29"/>
        <end position="110"/>
    </location>
</feature>
<sequence length="371" mass="40442">MIEQKHLLGDGSIGTSRVVHSFHFGVAGGRKVYVQAGLHASELPGMLVCHYLRDMLSVEESLGTLLGEVVVVPVANPIGLDQTILSYQMGRFDLASGENFNRRFPDLALVIASQLKDQFSSDAKANIELVRAALRQHLTKLSCQKQSDSLRVLLLRLACDADIVLDLHCDCESVLHLYAHPLSLDEVMPLAALMGSHATLYAAEQGNTPFDEVCSSFWVKLQELLPEVSLPLPTISICIELRGQLEVSHHQAQEDATRIVEYLRLQGVIAGQHNIHLPKLLHEATPLGGTEVLFADAAGIIVYLAECGQLLLPGDPVVDVVDPVTGKSQRYNASVTGVLFARQNRRYAMPGMDLAYIAGDDVLREGKLLSA</sequence>
<accession>A0A923FW80</accession>
<evidence type="ECO:0000256" key="4">
    <source>
        <dbReference type="ARBA" id="ARBA00022833"/>
    </source>
</evidence>
<proteinExistence type="predicted"/>
<dbReference type="Pfam" id="PF24827">
    <property type="entry name" value="AstE_AspA_cat"/>
    <property type="match status" value="1"/>
</dbReference>
<reference evidence="6" key="2">
    <citation type="submission" date="2020-07" db="EMBL/GenBank/DDBJ databases">
        <authorList>
            <person name="Lood C."/>
            <person name="Girard L."/>
        </authorList>
    </citation>
    <scope>NUCLEOTIDE SEQUENCE</scope>
    <source>
        <strain evidence="6">SWRI10</strain>
    </source>
</reference>
<dbReference type="SUPFAM" id="SSF53187">
    <property type="entry name" value="Zn-dependent exopeptidases"/>
    <property type="match status" value="1"/>
</dbReference>
<dbReference type="PANTHER" id="PTHR37326">
    <property type="entry name" value="BLL3975 PROTEIN"/>
    <property type="match status" value="1"/>
</dbReference>
<comment type="caution">
    <text evidence="6">The sequence shown here is derived from an EMBL/GenBank/DDBJ whole genome shotgun (WGS) entry which is preliminary data.</text>
</comment>
<keyword evidence="2" id="KW-0479">Metal-binding</keyword>
<dbReference type="EMBL" id="JABWRE010000002">
    <property type="protein sequence ID" value="MBC3440055.1"/>
    <property type="molecule type" value="Genomic_DNA"/>
</dbReference>
<protein>
    <submittedName>
        <fullName evidence="6">Succinylglutamate desuccinylase/aspartoacylase family protein</fullName>
    </submittedName>
</protein>
<dbReference type="AlphaFoldDB" id="A0A923FW80"/>
<dbReference type="EMBL" id="JABWRE020000001">
    <property type="protein sequence ID" value="MBV4535704.1"/>
    <property type="molecule type" value="Genomic_DNA"/>
</dbReference>
<dbReference type="RefSeq" id="WP_186553621.1">
    <property type="nucleotide sequence ID" value="NZ_JABWRE020000001.1"/>
</dbReference>
<name>A0A923FW80_9PSED</name>
<evidence type="ECO:0000256" key="3">
    <source>
        <dbReference type="ARBA" id="ARBA00022801"/>
    </source>
</evidence>
<evidence type="ECO:0000256" key="2">
    <source>
        <dbReference type="ARBA" id="ARBA00022723"/>
    </source>
</evidence>
<evidence type="ECO:0000259" key="5">
    <source>
        <dbReference type="Pfam" id="PF24827"/>
    </source>
</evidence>
<dbReference type="GO" id="GO:0046872">
    <property type="term" value="F:metal ion binding"/>
    <property type="evidence" value="ECO:0007669"/>
    <property type="project" value="UniProtKB-KW"/>
</dbReference>
<dbReference type="InterPro" id="IPR055438">
    <property type="entry name" value="AstE_AspA_cat"/>
</dbReference>
<dbReference type="Gene3D" id="3.40.630.10">
    <property type="entry name" value="Zn peptidases"/>
    <property type="match status" value="1"/>
</dbReference>
<evidence type="ECO:0000256" key="1">
    <source>
        <dbReference type="ARBA" id="ARBA00001947"/>
    </source>
</evidence>
<reference evidence="7" key="3">
    <citation type="submission" date="2021-06" db="EMBL/GenBank/DDBJ databases">
        <title>Updating the genus Pseudomonas: Description of 43 new species and partition of the Pseudomonas putida group.</title>
        <authorList>
            <person name="Girard L."/>
            <person name="Lood C."/>
            <person name="Vandamme P."/>
            <person name="Rokni-Zadeh H."/>
            <person name="Van Noort V."/>
            <person name="Hofte M."/>
            <person name="Lavigne R."/>
            <person name="De Mot R."/>
        </authorList>
    </citation>
    <scope>NUCLEOTIDE SEQUENCE</scope>
    <source>
        <strain evidence="7">SWRI10</strain>
    </source>
</reference>